<organism evidence="15 16">
    <name type="scientific">[Myrmecia] bisecta</name>
    <dbReference type="NCBI Taxonomy" id="41462"/>
    <lineage>
        <taxon>Eukaryota</taxon>
        <taxon>Viridiplantae</taxon>
        <taxon>Chlorophyta</taxon>
        <taxon>core chlorophytes</taxon>
        <taxon>Trebouxiophyceae</taxon>
        <taxon>Trebouxiales</taxon>
        <taxon>Trebouxiaceae</taxon>
        <taxon>Myrmecia</taxon>
    </lineage>
</organism>
<evidence type="ECO:0000313" key="15">
    <source>
        <dbReference type="EMBL" id="KAK9815210.1"/>
    </source>
</evidence>
<dbReference type="PANTHER" id="PTHR10774">
    <property type="entry name" value="EXTENDED SYNAPTOTAGMIN-RELATED"/>
    <property type="match status" value="1"/>
</dbReference>
<comment type="caution">
    <text evidence="15">The sequence shown here is derived from an EMBL/GenBank/DDBJ whole genome shotgun (WGS) entry which is preliminary data.</text>
</comment>
<dbReference type="GO" id="GO:0016020">
    <property type="term" value="C:membrane"/>
    <property type="evidence" value="ECO:0007669"/>
    <property type="project" value="UniProtKB-SubCell"/>
</dbReference>
<keyword evidence="16" id="KW-1185">Reference proteome</keyword>
<accession>A0AAW1Q348</accession>
<evidence type="ECO:0000256" key="5">
    <source>
        <dbReference type="ARBA" id="ARBA00022723"/>
    </source>
</evidence>
<dbReference type="InterPro" id="IPR000008">
    <property type="entry name" value="C2_dom"/>
</dbReference>
<keyword evidence="4 12" id="KW-0812">Transmembrane</keyword>
<keyword evidence="3" id="KW-0813">Transport</keyword>
<sequence>MPGENTTTSQPSCSGHVSYEDYERLVRSVSTGGFHFRELILGMVLACCTVAALLWWFRKAASRRLFLHNQTEAVQALKDLDATKLREVMGQVALPAWLNYPDFERTGCVNQVLDQLWPRVSKAINDYYQEQLDPMLKASKPGWIASIKLHKFDLGRKAPQINGIKVYAAGDVQDSIVMDMDFTWAGDQDISLIVKPFPKMLGLYTMIGDLLSGLIMVKVGMEKLIISGRLRVSLKPLMDEIPIVAAAQISLVEMPKMSFEVTLYGGNVTLLPGLEMWLNTFLKDTLVKPYVLPESYMLPFISGDLAIDKPKGMLIVKVKEARNVPKTDWFALSDPFVVLSVRAKDKVQTQVRRFTLNPTWDEEFVIMVHDPEMQKLEAGIFDFETMDSPEEIGRCYVPVKDLPTEEMQDLWLDVHTQMTEDHTTHADGLPAKIKKGMRVLKTTTPKHLLTPHHRPPCQLHLQVTWFKFQGDEIKRMLESEAIGRSPDGQGEAEESTSRACDMLRGGMLYVNVKRASHLVHKPFFKLGFLHTTAKVKVCVAGKKKRTVAVRGQDPSFDEKLEFSLGAHDIADPDLQIAVSVWDDNLLSYCKGTVKVPLKAVMERHMIKETYSLHGVKHGQLSLELQWQALRDQFK</sequence>
<evidence type="ECO:0000256" key="2">
    <source>
        <dbReference type="ARBA" id="ARBA00006996"/>
    </source>
</evidence>
<dbReference type="InterPro" id="IPR045050">
    <property type="entry name" value="Synaptotagmin_plant"/>
</dbReference>
<keyword evidence="9" id="KW-0445">Lipid transport</keyword>
<dbReference type="AlphaFoldDB" id="A0AAW1Q348"/>
<feature type="transmembrane region" description="Helical" evidence="12">
    <location>
        <begin position="39"/>
        <end position="57"/>
    </location>
</feature>
<feature type="domain" description="C2" evidence="13">
    <location>
        <begin position="488"/>
        <end position="610"/>
    </location>
</feature>
<feature type="domain" description="SMP-LTD" evidence="14">
    <location>
        <begin position="90"/>
        <end position="301"/>
    </location>
</feature>
<evidence type="ECO:0000259" key="13">
    <source>
        <dbReference type="PROSITE" id="PS50004"/>
    </source>
</evidence>
<evidence type="ECO:0000256" key="6">
    <source>
        <dbReference type="ARBA" id="ARBA00022737"/>
    </source>
</evidence>
<evidence type="ECO:0000256" key="1">
    <source>
        <dbReference type="ARBA" id="ARBA00004167"/>
    </source>
</evidence>
<dbReference type="PANTHER" id="PTHR10774:SF190">
    <property type="entry name" value="C2 CALCIUM_LIPID-BINDING ENDONUCLEASE_EXONUCLEASE_PHOSPHATASE-RELATED"/>
    <property type="match status" value="1"/>
</dbReference>
<evidence type="ECO:0000259" key="14">
    <source>
        <dbReference type="PROSITE" id="PS51847"/>
    </source>
</evidence>
<dbReference type="CDD" id="cd00030">
    <property type="entry name" value="C2"/>
    <property type="match status" value="1"/>
</dbReference>
<dbReference type="SUPFAM" id="SSF49562">
    <property type="entry name" value="C2 domain (Calcium/lipid-binding domain, CaLB)"/>
    <property type="match status" value="2"/>
</dbReference>
<dbReference type="CDD" id="cd21677">
    <property type="entry name" value="SMP_SYT"/>
    <property type="match status" value="1"/>
</dbReference>
<reference evidence="15 16" key="1">
    <citation type="journal article" date="2024" name="Nat. Commun.">
        <title>Phylogenomics reveals the evolutionary origins of lichenization in chlorophyte algae.</title>
        <authorList>
            <person name="Puginier C."/>
            <person name="Libourel C."/>
            <person name="Otte J."/>
            <person name="Skaloud P."/>
            <person name="Haon M."/>
            <person name="Grisel S."/>
            <person name="Petersen M."/>
            <person name="Berrin J.G."/>
            <person name="Delaux P.M."/>
            <person name="Dal Grande F."/>
            <person name="Keller J."/>
        </authorList>
    </citation>
    <scope>NUCLEOTIDE SEQUENCE [LARGE SCALE GENOMIC DNA]</scope>
    <source>
        <strain evidence="15 16">SAG 2043</strain>
    </source>
</reference>
<dbReference type="SMART" id="SM00239">
    <property type="entry name" value="C2"/>
    <property type="match status" value="2"/>
</dbReference>
<keyword evidence="7" id="KW-0106">Calcium</keyword>
<keyword evidence="8 12" id="KW-1133">Transmembrane helix</keyword>
<keyword evidence="11 12" id="KW-0472">Membrane</keyword>
<dbReference type="GO" id="GO:0005783">
    <property type="term" value="C:endoplasmic reticulum"/>
    <property type="evidence" value="ECO:0007669"/>
    <property type="project" value="TreeGrafter"/>
</dbReference>
<evidence type="ECO:0000256" key="8">
    <source>
        <dbReference type="ARBA" id="ARBA00022989"/>
    </source>
</evidence>
<dbReference type="GO" id="GO:0008289">
    <property type="term" value="F:lipid binding"/>
    <property type="evidence" value="ECO:0007669"/>
    <property type="project" value="UniProtKB-KW"/>
</dbReference>
<dbReference type="PROSITE" id="PS51847">
    <property type="entry name" value="SMP"/>
    <property type="match status" value="1"/>
</dbReference>
<dbReference type="Gene3D" id="2.60.40.150">
    <property type="entry name" value="C2 domain"/>
    <property type="match status" value="2"/>
</dbReference>
<evidence type="ECO:0000256" key="3">
    <source>
        <dbReference type="ARBA" id="ARBA00022448"/>
    </source>
</evidence>
<comment type="similarity">
    <text evidence="2">Belongs to the synaptotagmin family.</text>
</comment>
<dbReference type="Pfam" id="PF17047">
    <property type="entry name" value="SMP_LBD"/>
    <property type="match status" value="1"/>
</dbReference>
<evidence type="ECO:0000256" key="11">
    <source>
        <dbReference type="ARBA" id="ARBA00023136"/>
    </source>
</evidence>
<dbReference type="InterPro" id="IPR031468">
    <property type="entry name" value="SMP_LBD"/>
</dbReference>
<evidence type="ECO:0000256" key="4">
    <source>
        <dbReference type="ARBA" id="ARBA00022692"/>
    </source>
</evidence>
<dbReference type="Pfam" id="PF00168">
    <property type="entry name" value="C2"/>
    <property type="match status" value="2"/>
</dbReference>
<dbReference type="GO" id="GO:0046872">
    <property type="term" value="F:metal ion binding"/>
    <property type="evidence" value="ECO:0007669"/>
    <property type="project" value="UniProtKB-KW"/>
</dbReference>
<evidence type="ECO:0000256" key="10">
    <source>
        <dbReference type="ARBA" id="ARBA00023121"/>
    </source>
</evidence>
<keyword evidence="10" id="KW-0446">Lipid-binding</keyword>
<dbReference type="InterPro" id="IPR035892">
    <property type="entry name" value="C2_domain_sf"/>
</dbReference>
<keyword evidence="6" id="KW-0677">Repeat</keyword>
<comment type="subcellular location">
    <subcellularLocation>
        <location evidence="1">Membrane</location>
        <topology evidence="1">Single-pass membrane protein</topology>
    </subcellularLocation>
</comment>
<evidence type="ECO:0000256" key="9">
    <source>
        <dbReference type="ARBA" id="ARBA00023055"/>
    </source>
</evidence>
<dbReference type="Proteomes" id="UP001489004">
    <property type="component" value="Unassembled WGS sequence"/>
</dbReference>
<dbReference type="PROSITE" id="PS50004">
    <property type="entry name" value="C2"/>
    <property type="match status" value="2"/>
</dbReference>
<name>A0AAW1Q348_9CHLO</name>
<keyword evidence="5" id="KW-0479">Metal-binding</keyword>
<dbReference type="EMBL" id="JALJOR010000006">
    <property type="protein sequence ID" value="KAK9815210.1"/>
    <property type="molecule type" value="Genomic_DNA"/>
</dbReference>
<dbReference type="InterPro" id="IPR039010">
    <property type="entry name" value="Synaptotagmin_SMP"/>
</dbReference>
<gene>
    <name evidence="15" type="ORF">WJX72_000038</name>
</gene>
<protein>
    <submittedName>
        <fullName evidence="15">Uncharacterized protein</fullName>
    </submittedName>
</protein>
<evidence type="ECO:0000256" key="12">
    <source>
        <dbReference type="SAM" id="Phobius"/>
    </source>
</evidence>
<dbReference type="GO" id="GO:0006869">
    <property type="term" value="P:lipid transport"/>
    <property type="evidence" value="ECO:0007669"/>
    <property type="project" value="UniProtKB-KW"/>
</dbReference>
<feature type="domain" description="C2" evidence="13">
    <location>
        <begin position="293"/>
        <end position="412"/>
    </location>
</feature>
<evidence type="ECO:0000313" key="16">
    <source>
        <dbReference type="Proteomes" id="UP001489004"/>
    </source>
</evidence>
<proteinExistence type="inferred from homology"/>
<evidence type="ECO:0000256" key="7">
    <source>
        <dbReference type="ARBA" id="ARBA00022837"/>
    </source>
</evidence>